<dbReference type="Proteomes" id="UP000663856">
    <property type="component" value="Unassembled WGS sequence"/>
</dbReference>
<protein>
    <recommendedName>
        <fullName evidence="2">DUF8207 domain-containing protein</fullName>
    </recommendedName>
</protein>
<proteinExistence type="predicted"/>
<feature type="compositionally biased region" description="Acidic residues" evidence="1">
    <location>
        <begin position="305"/>
        <end position="317"/>
    </location>
</feature>
<name>A0A816UEE8_9BILA</name>
<reference evidence="3" key="1">
    <citation type="submission" date="2021-02" db="EMBL/GenBank/DDBJ databases">
        <authorList>
            <person name="Nowell W R."/>
        </authorList>
    </citation>
    <scope>NUCLEOTIDE SEQUENCE</scope>
</reference>
<sequence>MAYVDIKQKSDLANLRTKIQKQFQNEKLGEQDVYEENVKLFEPLIKETKKINKQPTIVNVHQVPQITSSLPTNPQVPAIQQVSYSTLNLGKIASKYIQKMTIADEYDNAFGLKTIPEIPAIQQVSYSTLNLGKIASKYIQKMTIADEYDNAFGLKTIPESIDFKLGNSIVKIHQNNFKINNKTYKGTEGVWKLMITNDIKDINESDRETYKEIMLQTEGFLSEDGKVKSNRSDKYNKIIKPIYHEYKLHKEIVQKTDEINEAKKKKIVKEPEPKLAKANKKKIVKEPEPKLAKANKKKIVKEPEPEPESEYESEYDSTSADEEVIGKGLHTIFLPSDPNELVKRHQILFLEMQAGNTGVFNEFHAITDQLMKYGLLDESFFPL</sequence>
<comment type="caution">
    <text evidence="3">The sequence shown here is derived from an EMBL/GenBank/DDBJ whole genome shotgun (WGS) entry which is preliminary data.</text>
</comment>
<evidence type="ECO:0000313" key="3">
    <source>
        <dbReference type="EMBL" id="CAF2112666.1"/>
    </source>
</evidence>
<evidence type="ECO:0000313" key="4">
    <source>
        <dbReference type="Proteomes" id="UP000663856"/>
    </source>
</evidence>
<dbReference type="EMBL" id="CAJNRF010009729">
    <property type="protein sequence ID" value="CAF2112666.1"/>
    <property type="molecule type" value="Genomic_DNA"/>
</dbReference>
<feature type="domain" description="DUF8207" evidence="2">
    <location>
        <begin position="147"/>
        <end position="243"/>
    </location>
</feature>
<accession>A0A816UEE8</accession>
<dbReference type="AlphaFoldDB" id="A0A816UEE8"/>
<dbReference type="PANTHER" id="PTHR35374">
    <property type="entry name" value="CYCLIN-DEPENDENT KINASE 11A-LIKE"/>
    <property type="match status" value="1"/>
</dbReference>
<feature type="region of interest" description="Disordered" evidence="1">
    <location>
        <begin position="293"/>
        <end position="317"/>
    </location>
</feature>
<gene>
    <name evidence="3" type="ORF">WKI299_LOCUS22553</name>
</gene>
<dbReference type="PANTHER" id="PTHR35374:SF1">
    <property type="entry name" value="PROTEIN KINASE DOMAIN-CONTAINING PROTEIN"/>
    <property type="match status" value="1"/>
</dbReference>
<evidence type="ECO:0000256" key="1">
    <source>
        <dbReference type="SAM" id="MobiDB-lite"/>
    </source>
</evidence>
<dbReference type="InterPro" id="IPR058520">
    <property type="entry name" value="DUF8207"/>
</dbReference>
<evidence type="ECO:0000259" key="2">
    <source>
        <dbReference type="Pfam" id="PF26634"/>
    </source>
</evidence>
<organism evidence="3 4">
    <name type="scientific">Rotaria magnacalcarata</name>
    <dbReference type="NCBI Taxonomy" id="392030"/>
    <lineage>
        <taxon>Eukaryota</taxon>
        <taxon>Metazoa</taxon>
        <taxon>Spiralia</taxon>
        <taxon>Gnathifera</taxon>
        <taxon>Rotifera</taxon>
        <taxon>Eurotatoria</taxon>
        <taxon>Bdelloidea</taxon>
        <taxon>Philodinida</taxon>
        <taxon>Philodinidae</taxon>
        <taxon>Rotaria</taxon>
    </lineage>
</organism>
<dbReference type="Pfam" id="PF26634">
    <property type="entry name" value="DUF8207"/>
    <property type="match status" value="1"/>
</dbReference>